<name>A0ACB8E3E1_DERSI</name>
<accession>A0ACB8E3E1</accession>
<organism evidence="1 2">
    <name type="scientific">Dermacentor silvarum</name>
    <name type="common">Tick</name>
    <dbReference type="NCBI Taxonomy" id="543639"/>
    <lineage>
        <taxon>Eukaryota</taxon>
        <taxon>Metazoa</taxon>
        <taxon>Ecdysozoa</taxon>
        <taxon>Arthropoda</taxon>
        <taxon>Chelicerata</taxon>
        <taxon>Arachnida</taxon>
        <taxon>Acari</taxon>
        <taxon>Parasitiformes</taxon>
        <taxon>Ixodida</taxon>
        <taxon>Ixodoidea</taxon>
        <taxon>Ixodidae</taxon>
        <taxon>Rhipicephalinae</taxon>
        <taxon>Dermacentor</taxon>
    </lineage>
</organism>
<evidence type="ECO:0000313" key="2">
    <source>
        <dbReference type="Proteomes" id="UP000821865"/>
    </source>
</evidence>
<proteinExistence type="predicted"/>
<reference evidence="1" key="1">
    <citation type="submission" date="2020-05" db="EMBL/GenBank/DDBJ databases">
        <title>Large-scale comparative analyses of tick genomes elucidate their genetic diversity and vector capacities.</title>
        <authorList>
            <person name="Jia N."/>
            <person name="Wang J."/>
            <person name="Shi W."/>
            <person name="Du L."/>
            <person name="Sun Y."/>
            <person name="Zhan W."/>
            <person name="Jiang J."/>
            <person name="Wang Q."/>
            <person name="Zhang B."/>
            <person name="Ji P."/>
            <person name="Sakyi L.B."/>
            <person name="Cui X."/>
            <person name="Yuan T."/>
            <person name="Jiang B."/>
            <person name="Yang W."/>
            <person name="Lam T.T.-Y."/>
            <person name="Chang Q."/>
            <person name="Ding S."/>
            <person name="Wang X."/>
            <person name="Zhu J."/>
            <person name="Ruan X."/>
            <person name="Zhao L."/>
            <person name="Wei J."/>
            <person name="Que T."/>
            <person name="Du C."/>
            <person name="Cheng J."/>
            <person name="Dai P."/>
            <person name="Han X."/>
            <person name="Huang E."/>
            <person name="Gao Y."/>
            <person name="Liu J."/>
            <person name="Shao H."/>
            <person name="Ye R."/>
            <person name="Li L."/>
            <person name="Wei W."/>
            <person name="Wang X."/>
            <person name="Wang C."/>
            <person name="Yang T."/>
            <person name="Huo Q."/>
            <person name="Li W."/>
            <person name="Guo W."/>
            <person name="Chen H."/>
            <person name="Zhou L."/>
            <person name="Ni X."/>
            <person name="Tian J."/>
            <person name="Zhou Y."/>
            <person name="Sheng Y."/>
            <person name="Liu T."/>
            <person name="Pan Y."/>
            <person name="Xia L."/>
            <person name="Li J."/>
            <person name="Zhao F."/>
            <person name="Cao W."/>
        </authorList>
    </citation>
    <scope>NUCLEOTIDE SEQUENCE</scope>
    <source>
        <strain evidence="1">Dsil-2018</strain>
    </source>
</reference>
<protein>
    <submittedName>
        <fullName evidence="1">Uncharacterized protein</fullName>
    </submittedName>
</protein>
<comment type="caution">
    <text evidence="1">The sequence shown here is derived from an EMBL/GenBank/DDBJ whole genome shotgun (WGS) entry which is preliminary data.</text>
</comment>
<keyword evidence="2" id="KW-1185">Reference proteome</keyword>
<evidence type="ECO:0000313" key="1">
    <source>
        <dbReference type="EMBL" id="KAH7981138.1"/>
    </source>
</evidence>
<gene>
    <name evidence="1" type="ORF">HPB49_021880</name>
</gene>
<dbReference type="EMBL" id="CM023470">
    <property type="protein sequence ID" value="KAH7981138.1"/>
    <property type="molecule type" value="Genomic_DNA"/>
</dbReference>
<sequence>MDATPSAPELAAVAWTPPDAAAMNEIAPPPKYRLKLSCDLCSRRRSPPWALSSCSPPSRSRRPSPRTPCTSSSSRAFPCLCAPSPPPSTGPVDHTSLGRQRRAPAPARITVQKVRKGAGRSTESTTESSGPVTRTSGPSEHRRDHGCSTIGTGAGGGGLDSPGRGSHERDRAAAKVPAQAKLRFVLTPTLATLGAFLEFAAISVTPAIPVNAMYIIFKSLAFSCPPSPPPSTGPVDHTSLGRRRHAPAQAPRRILPLQLPPAWCVTAWRAKCGHAEGELMA</sequence>
<dbReference type="Proteomes" id="UP000821865">
    <property type="component" value="Chromosome 1"/>
</dbReference>